<dbReference type="EMBL" id="CP069024">
    <property type="protein sequence ID" value="QRC92891.1"/>
    <property type="molecule type" value="Genomic_DNA"/>
</dbReference>
<keyword evidence="2" id="KW-1185">Reference proteome</keyword>
<evidence type="ECO:0000313" key="2">
    <source>
        <dbReference type="Proteomes" id="UP000663193"/>
    </source>
</evidence>
<organism evidence="1 2">
    <name type="scientific">Phaeosphaeria nodorum (strain SN15 / ATCC MYA-4574 / FGSC 10173)</name>
    <name type="common">Glume blotch fungus</name>
    <name type="synonym">Parastagonospora nodorum</name>
    <dbReference type="NCBI Taxonomy" id="321614"/>
    <lineage>
        <taxon>Eukaryota</taxon>
        <taxon>Fungi</taxon>
        <taxon>Dikarya</taxon>
        <taxon>Ascomycota</taxon>
        <taxon>Pezizomycotina</taxon>
        <taxon>Dothideomycetes</taxon>
        <taxon>Pleosporomycetidae</taxon>
        <taxon>Pleosporales</taxon>
        <taxon>Pleosporineae</taxon>
        <taxon>Phaeosphaeriaceae</taxon>
        <taxon>Parastagonospora</taxon>
    </lineage>
</organism>
<name>A0A7U2ETN9_PHANO</name>
<dbReference type="Proteomes" id="UP000663193">
    <property type="component" value="Chromosome 2"/>
</dbReference>
<evidence type="ECO:0000313" key="1">
    <source>
        <dbReference type="EMBL" id="QRC92891.1"/>
    </source>
</evidence>
<gene>
    <name evidence="1" type="ORF">JI435_080560</name>
</gene>
<reference evidence="2" key="1">
    <citation type="journal article" date="2021" name="BMC Genomics">
        <title>Chromosome-level genome assembly and manually-curated proteome of model necrotroph Parastagonospora nodorum Sn15 reveals a genome-wide trove of candidate effector homologs, and redundancy of virulence-related functions within an accessory chromosome.</title>
        <authorList>
            <person name="Bertazzoni S."/>
            <person name="Jones D.A.B."/>
            <person name="Phan H.T."/>
            <person name="Tan K.-C."/>
            <person name="Hane J.K."/>
        </authorList>
    </citation>
    <scope>NUCLEOTIDE SEQUENCE [LARGE SCALE GENOMIC DNA]</scope>
    <source>
        <strain evidence="2">SN15 / ATCC MYA-4574 / FGSC 10173)</strain>
    </source>
</reference>
<dbReference type="AlphaFoldDB" id="A0A7U2ETN9"/>
<dbReference type="VEuPathDB" id="FungiDB:JI435_080560"/>
<sequence length="337" mass="39207">MAETLSDRIHVRAEEIERTQETSSIDNTTSRLDCGCANAIAEMAQAHYDEVQQLKRTHAYEMYRLRTQKHREIRAMVQASTAAQATRLDQVKECRRRYRMQKKTHAYQMGLLSREKEYERALVLDEVEALDAGYAELKHKFRAQKTANHGLISEMEQMQVHLNEKDKQLKAMRLRTSGLVNEHAIADILSKEIRAATNSQVSREEANMNRTSDARQELRALKNICTTRRSGLKIRYDNLRHQEIEIQLPVDRDQVITAAGKYQKLVTTDMDNLLHWLDEVVKDLTRRDVTLVERIDRVYSERTEGRNQRLERLHNLADLCGVRGRLAFTEDSDDESD</sequence>
<proteinExistence type="predicted"/>
<protein>
    <submittedName>
        <fullName evidence="1">Uncharacterized protein</fullName>
    </submittedName>
</protein>
<accession>A0A7U2ETN9</accession>